<organism evidence="2 3">
    <name type="scientific">Rhodococcus gordoniae</name>
    <dbReference type="NCBI Taxonomy" id="223392"/>
    <lineage>
        <taxon>Bacteria</taxon>
        <taxon>Bacillati</taxon>
        <taxon>Actinomycetota</taxon>
        <taxon>Actinomycetes</taxon>
        <taxon>Mycobacteriales</taxon>
        <taxon>Nocardiaceae</taxon>
        <taxon>Rhodococcus</taxon>
    </lineage>
</organism>
<keyword evidence="1" id="KW-0472">Membrane</keyword>
<gene>
    <name evidence="2" type="ORF">NCTC13296_02936</name>
</gene>
<evidence type="ECO:0000256" key="1">
    <source>
        <dbReference type="SAM" id="Phobius"/>
    </source>
</evidence>
<keyword evidence="1" id="KW-0812">Transmembrane</keyword>
<name>A0A379M179_9NOCA</name>
<accession>A0A379M179</accession>
<dbReference type="RefSeq" id="WP_064064258.1">
    <property type="nucleotide sequence ID" value="NZ_CP101467.1"/>
</dbReference>
<evidence type="ECO:0000313" key="3">
    <source>
        <dbReference type="Proteomes" id="UP000254569"/>
    </source>
</evidence>
<dbReference type="OrthoDB" id="9944359at2"/>
<keyword evidence="3" id="KW-1185">Reference proteome</keyword>
<keyword evidence="1" id="KW-1133">Transmembrane helix</keyword>
<dbReference type="Proteomes" id="UP000254569">
    <property type="component" value="Unassembled WGS sequence"/>
</dbReference>
<proteinExistence type="predicted"/>
<sequence length="166" mass="16910">MAEVNTVMRMRAVFVSGISAALSIAAHAFAGGAIPHQDALVFLLGLAFAIGVLTGETRLPVPLVLVLGQVAGHLVLGLHDGHLHTPGSGMMSAHAVAVLLAAVLVRGAEKGCEAALAALRRIVPETYRTLPVAVAEPVPTIHRPDIGPGVLLVGGTGSRAPPVVLR</sequence>
<reference evidence="2 3" key="1">
    <citation type="submission" date="2018-06" db="EMBL/GenBank/DDBJ databases">
        <authorList>
            <consortium name="Pathogen Informatics"/>
            <person name="Doyle S."/>
        </authorList>
    </citation>
    <scope>NUCLEOTIDE SEQUENCE [LARGE SCALE GENOMIC DNA]</scope>
    <source>
        <strain evidence="2 3">NCTC13296</strain>
    </source>
</reference>
<dbReference type="AlphaFoldDB" id="A0A379M179"/>
<protein>
    <submittedName>
        <fullName evidence="2">Hypothetical membrane protein</fullName>
    </submittedName>
</protein>
<feature type="transmembrane region" description="Helical" evidence="1">
    <location>
        <begin position="91"/>
        <end position="108"/>
    </location>
</feature>
<dbReference type="EMBL" id="UGVI01000001">
    <property type="protein sequence ID" value="SUE16069.1"/>
    <property type="molecule type" value="Genomic_DNA"/>
</dbReference>
<evidence type="ECO:0000313" key="2">
    <source>
        <dbReference type="EMBL" id="SUE16069.1"/>
    </source>
</evidence>